<feature type="domain" description="TonB C-terminal" evidence="12">
    <location>
        <begin position="151"/>
        <end position="240"/>
    </location>
</feature>
<keyword evidence="3" id="KW-0813">Transport</keyword>
<accession>A0A3B1AW83</accession>
<dbReference type="Pfam" id="PF03544">
    <property type="entry name" value="TonB_C"/>
    <property type="match status" value="1"/>
</dbReference>
<evidence type="ECO:0000256" key="10">
    <source>
        <dbReference type="SAM" id="MobiDB-lite"/>
    </source>
</evidence>
<dbReference type="InterPro" id="IPR037682">
    <property type="entry name" value="TonB_C"/>
</dbReference>
<evidence type="ECO:0000256" key="9">
    <source>
        <dbReference type="ARBA" id="ARBA00023136"/>
    </source>
</evidence>
<evidence type="ECO:0000313" key="13">
    <source>
        <dbReference type="EMBL" id="VAX02500.1"/>
    </source>
</evidence>
<gene>
    <name evidence="13" type="ORF">MNBD_GAMMA20-933</name>
</gene>
<dbReference type="GO" id="GO:0005886">
    <property type="term" value="C:plasma membrane"/>
    <property type="evidence" value="ECO:0007669"/>
    <property type="project" value="UniProtKB-SubCell"/>
</dbReference>
<proteinExistence type="inferred from homology"/>
<keyword evidence="9 11" id="KW-0472">Membrane</keyword>
<evidence type="ECO:0000256" key="11">
    <source>
        <dbReference type="SAM" id="Phobius"/>
    </source>
</evidence>
<keyword evidence="4" id="KW-1003">Cell membrane</keyword>
<organism evidence="13">
    <name type="scientific">hydrothermal vent metagenome</name>
    <dbReference type="NCBI Taxonomy" id="652676"/>
    <lineage>
        <taxon>unclassified sequences</taxon>
        <taxon>metagenomes</taxon>
        <taxon>ecological metagenomes</taxon>
    </lineage>
</organism>
<evidence type="ECO:0000256" key="1">
    <source>
        <dbReference type="ARBA" id="ARBA00004383"/>
    </source>
</evidence>
<comment type="subcellular location">
    <subcellularLocation>
        <location evidence="1">Cell inner membrane</location>
        <topology evidence="1">Single-pass membrane protein</topology>
        <orientation evidence="1">Periplasmic side</orientation>
    </subcellularLocation>
</comment>
<dbReference type="AlphaFoldDB" id="A0A3B1AW83"/>
<evidence type="ECO:0000256" key="8">
    <source>
        <dbReference type="ARBA" id="ARBA00022989"/>
    </source>
</evidence>
<reference evidence="13" key="1">
    <citation type="submission" date="2018-06" db="EMBL/GenBank/DDBJ databases">
        <authorList>
            <person name="Zhirakovskaya E."/>
        </authorList>
    </citation>
    <scope>NUCLEOTIDE SEQUENCE</scope>
</reference>
<keyword evidence="5" id="KW-0997">Cell inner membrane</keyword>
<dbReference type="GO" id="GO:0055085">
    <property type="term" value="P:transmembrane transport"/>
    <property type="evidence" value="ECO:0007669"/>
    <property type="project" value="InterPro"/>
</dbReference>
<dbReference type="InterPro" id="IPR003538">
    <property type="entry name" value="TonB"/>
</dbReference>
<dbReference type="InterPro" id="IPR006260">
    <property type="entry name" value="TonB/TolA_C"/>
</dbReference>
<keyword evidence="6 11" id="KW-0812">Transmembrane</keyword>
<dbReference type="Gene3D" id="3.30.1150.10">
    <property type="match status" value="1"/>
</dbReference>
<evidence type="ECO:0000256" key="5">
    <source>
        <dbReference type="ARBA" id="ARBA00022519"/>
    </source>
</evidence>
<dbReference type="NCBIfam" id="TIGR01352">
    <property type="entry name" value="tonB_Cterm"/>
    <property type="match status" value="1"/>
</dbReference>
<name>A0A3B1AW83_9ZZZZ</name>
<dbReference type="PANTHER" id="PTHR33446">
    <property type="entry name" value="PROTEIN TONB-RELATED"/>
    <property type="match status" value="1"/>
</dbReference>
<dbReference type="GO" id="GO:0015031">
    <property type="term" value="P:protein transport"/>
    <property type="evidence" value="ECO:0007669"/>
    <property type="project" value="UniProtKB-KW"/>
</dbReference>
<sequence length="240" mass="26567">MKSVTSRAFPHVGLAMAGGILITLGMLLFINVLANYRAHATEPRPLLVVDLTAWPMPVKQEQQAPPPKPEKQLIPKKPVVKKPLPAPEPELSPQAKKIVDEILPAPTEHETTEEIIEETDETVEPALSEPTPPMLIEPAEDALPNPVPIFKLTQAPRFLHREVPVYPETMRTQGISGIVKLEALIDKEGRVRKVNILKSAGKHFDEAARRAILASSFYPAEVENKPVAVLLRLPVRFDLL</sequence>
<keyword evidence="8 11" id="KW-1133">Transmembrane helix</keyword>
<dbReference type="GO" id="GO:0015891">
    <property type="term" value="P:siderophore transport"/>
    <property type="evidence" value="ECO:0007669"/>
    <property type="project" value="InterPro"/>
</dbReference>
<feature type="region of interest" description="Disordered" evidence="10">
    <location>
        <begin position="59"/>
        <end position="91"/>
    </location>
</feature>
<keyword evidence="7" id="KW-0653">Protein transport</keyword>
<dbReference type="SUPFAM" id="SSF74653">
    <property type="entry name" value="TolA/TonB C-terminal domain"/>
    <property type="match status" value="1"/>
</dbReference>
<comment type="similarity">
    <text evidence="2">Belongs to the TonB family.</text>
</comment>
<dbReference type="PRINTS" id="PR01374">
    <property type="entry name" value="TONBPROTEIN"/>
</dbReference>
<dbReference type="GO" id="GO:0030288">
    <property type="term" value="C:outer membrane-bounded periplasmic space"/>
    <property type="evidence" value="ECO:0007669"/>
    <property type="project" value="InterPro"/>
</dbReference>
<evidence type="ECO:0000256" key="7">
    <source>
        <dbReference type="ARBA" id="ARBA00022927"/>
    </source>
</evidence>
<dbReference type="InterPro" id="IPR051045">
    <property type="entry name" value="TonB-dependent_transducer"/>
</dbReference>
<evidence type="ECO:0000256" key="3">
    <source>
        <dbReference type="ARBA" id="ARBA00022448"/>
    </source>
</evidence>
<evidence type="ECO:0000259" key="12">
    <source>
        <dbReference type="PROSITE" id="PS52015"/>
    </source>
</evidence>
<protein>
    <recommendedName>
        <fullName evidence="12">TonB C-terminal domain-containing protein</fullName>
    </recommendedName>
</protein>
<evidence type="ECO:0000256" key="2">
    <source>
        <dbReference type="ARBA" id="ARBA00006555"/>
    </source>
</evidence>
<dbReference type="EMBL" id="UOFU01000275">
    <property type="protein sequence ID" value="VAX02500.1"/>
    <property type="molecule type" value="Genomic_DNA"/>
</dbReference>
<feature type="transmembrane region" description="Helical" evidence="11">
    <location>
        <begin position="12"/>
        <end position="34"/>
    </location>
</feature>
<evidence type="ECO:0000256" key="4">
    <source>
        <dbReference type="ARBA" id="ARBA00022475"/>
    </source>
</evidence>
<dbReference type="GO" id="GO:0031992">
    <property type="term" value="F:energy transducer activity"/>
    <property type="evidence" value="ECO:0007669"/>
    <property type="project" value="InterPro"/>
</dbReference>
<evidence type="ECO:0000256" key="6">
    <source>
        <dbReference type="ARBA" id="ARBA00022692"/>
    </source>
</evidence>
<dbReference type="PROSITE" id="PS52015">
    <property type="entry name" value="TONB_CTD"/>
    <property type="match status" value="1"/>
</dbReference>